<feature type="region of interest" description="Disordered" evidence="3">
    <location>
        <begin position="172"/>
        <end position="191"/>
    </location>
</feature>
<evidence type="ECO:0000259" key="4">
    <source>
        <dbReference type="Pfam" id="PF12826"/>
    </source>
</evidence>
<dbReference type="SUPFAM" id="SSF47781">
    <property type="entry name" value="RuvA domain 2-like"/>
    <property type="match status" value="1"/>
</dbReference>
<dbReference type="Proteomes" id="UP000075714">
    <property type="component" value="Unassembled WGS sequence"/>
</dbReference>
<sequence>MIISRPDFPASDAHSRDAALAALPAFGPARQASLAAALEASRAMPSSLLLRGLSIRLVGDSAAAALGRAFPRLADLTAASREAVQLAAGVGPAVAESVVEFFGRPSTGELLQRLQEAGVECIAGGGGRAAAASPSAGRVTSPGHEASAGAAGPTPLAGVSGLAVCVTGSLQGPDGTGLKRSEMQAGFRDRA</sequence>
<keyword evidence="6" id="KW-1185">Reference proteome</keyword>
<dbReference type="Pfam" id="PF12826">
    <property type="entry name" value="HHH_2"/>
    <property type="match status" value="1"/>
</dbReference>
<dbReference type="EMBL" id="LSYV01000005">
    <property type="protein sequence ID" value="KXZ54810.1"/>
    <property type="molecule type" value="Genomic_DNA"/>
</dbReference>
<feature type="domain" description="DisA/LigA helix-hairpin-helix motif" evidence="4">
    <location>
        <begin position="49"/>
        <end position="109"/>
    </location>
</feature>
<evidence type="ECO:0000313" key="6">
    <source>
        <dbReference type="Proteomes" id="UP000075714"/>
    </source>
</evidence>
<evidence type="ECO:0000313" key="5">
    <source>
        <dbReference type="EMBL" id="KXZ54810.1"/>
    </source>
</evidence>
<organism evidence="5 6">
    <name type="scientific">Gonium pectorale</name>
    <name type="common">Green alga</name>
    <dbReference type="NCBI Taxonomy" id="33097"/>
    <lineage>
        <taxon>Eukaryota</taxon>
        <taxon>Viridiplantae</taxon>
        <taxon>Chlorophyta</taxon>
        <taxon>core chlorophytes</taxon>
        <taxon>Chlorophyceae</taxon>
        <taxon>CS clade</taxon>
        <taxon>Chlamydomonadales</taxon>
        <taxon>Volvocaceae</taxon>
        <taxon>Gonium</taxon>
    </lineage>
</organism>
<evidence type="ECO:0000256" key="2">
    <source>
        <dbReference type="ARBA" id="ARBA00023204"/>
    </source>
</evidence>
<dbReference type="Gene3D" id="1.10.150.20">
    <property type="entry name" value="5' to 3' exonuclease, C-terminal subdomain"/>
    <property type="match status" value="1"/>
</dbReference>
<keyword evidence="1" id="KW-0227">DNA damage</keyword>
<proteinExistence type="predicted"/>
<dbReference type="AlphaFoldDB" id="A0A150GZQ6"/>
<feature type="compositionally biased region" description="Basic and acidic residues" evidence="3">
    <location>
        <begin position="177"/>
        <end position="191"/>
    </location>
</feature>
<dbReference type="OrthoDB" id="10640031at2759"/>
<evidence type="ECO:0000256" key="1">
    <source>
        <dbReference type="ARBA" id="ARBA00022763"/>
    </source>
</evidence>
<reference evidence="6" key="1">
    <citation type="journal article" date="2016" name="Nat. Commun.">
        <title>The Gonium pectorale genome demonstrates co-option of cell cycle regulation during the evolution of multicellularity.</title>
        <authorList>
            <person name="Hanschen E.R."/>
            <person name="Marriage T.N."/>
            <person name="Ferris P.J."/>
            <person name="Hamaji T."/>
            <person name="Toyoda A."/>
            <person name="Fujiyama A."/>
            <person name="Neme R."/>
            <person name="Noguchi H."/>
            <person name="Minakuchi Y."/>
            <person name="Suzuki M."/>
            <person name="Kawai-Toyooka H."/>
            <person name="Smith D.R."/>
            <person name="Sparks H."/>
            <person name="Anderson J."/>
            <person name="Bakaric R."/>
            <person name="Luria V."/>
            <person name="Karger A."/>
            <person name="Kirschner M.W."/>
            <person name="Durand P.M."/>
            <person name="Michod R.E."/>
            <person name="Nozaki H."/>
            <person name="Olson B.J."/>
        </authorList>
    </citation>
    <scope>NUCLEOTIDE SEQUENCE [LARGE SCALE GENOMIC DNA]</scope>
    <source>
        <strain evidence="6">NIES-2863</strain>
    </source>
</reference>
<protein>
    <recommendedName>
        <fullName evidence="4">DisA/LigA helix-hairpin-helix motif domain-containing protein</fullName>
    </recommendedName>
</protein>
<name>A0A150GZQ6_GONPE</name>
<evidence type="ECO:0000256" key="3">
    <source>
        <dbReference type="SAM" id="MobiDB-lite"/>
    </source>
</evidence>
<dbReference type="InterPro" id="IPR041663">
    <property type="entry name" value="DisA/LigA_HHH"/>
</dbReference>
<keyword evidence="2" id="KW-0234">DNA repair</keyword>
<gene>
    <name evidence="5" type="ORF">GPECTOR_4g881</name>
</gene>
<accession>A0A150GZQ6</accession>
<dbReference type="InterPro" id="IPR010994">
    <property type="entry name" value="RuvA_2-like"/>
</dbReference>
<dbReference type="STRING" id="33097.A0A150GZQ6"/>
<feature type="region of interest" description="Disordered" evidence="3">
    <location>
        <begin position="132"/>
        <end position="152"/>
    </location>
</feature>
<dbReference type="GO" id="GO:0006281">
    <property type="term" value="P:DNA repair"/>
    <property type="evidence" value="ECO:0007669"/>
    <property type="project" value="UniProtKB-KW"/>
</dbReference>
<comment type="caution">
    <text evidence="5">The sequence shown here is derived from an EMBL/GenBank/DDBJ whole genome shotgun (WGS) entry which is preliminary data.</text>
</comment>